<dbReference type="KEGG" id="tpol:Mal48_21120"/>
<gene>
    <name evidence="1" type="ORF">Mal48_21120</name>
</gene>
<accession>A0A517QMJ6</accession>
<dbReference type="Proteomes" id="UP000315724">
    <property type="component" value="Chromosome"/>
</dbReference>
<dbReference type="AlphaFoldDB" id="A0A517QMJ6"/>
<reference evidence="1 2" key="1">
    <citation type="submission" date="2019-02" db="EMBL/GenBank/DDBJ databases">
        <title>Deep-cultivation of Planctomycetes and their phenomic and genomic characterization uncovers novel biology.</title>
        <authorList>
            <person name="Wiegand S."/>
            <person name="Jogler M."/>
            <person name="Boedeker C."/>
            <person name="Pinto D."/>
            <person name="Vollmers J."/>
            <person name="Rivas-Marin E."/>
            <person name="Kohn T."/>
            <person name="Peeters S.H."/>
            <person name="Heuer A."/>
            <person name="Rast P."/>
            <person name="Oberbeckmann S."/>
            <person name="Bunk B."/>
            <person name="Jeske O."/>
            <person name="Meyerdierks A."/>
            <person name="Storesund J.E."/>
            <person name="Kallscheuer N."/>
            <person name="Luecker S."/>
            <person name="Lage O.M."/>
            <person name="Pohl T."/>
            <person name="Merkel B.J."/>
            <person name="Hornburger P."/>
            <person name="Mueller R.-W."/>
            <person name="Bruemmer F."/>
            <person name="Labrenz M."/>
            <person name="Spormann A.M."/>
            <person name="Op den Camp H."/>
            <person name="Overmann J."/>
            <person name="Amann R."/>
            <person name="Jetten M.S.M."/>
            <person name="Mascher T."/>
            <person name="Medema M.H."/>
            <person name="Devos D.P."/>
            <person name="Kaster A.-K."/>
            <person name="Ovreas L."/>
            <person name="Rohde M."/>
            <person name="Galperin M.Y."/>
            <person name="Jogler C."/>
        </authorList>
    </citation>
    <scope>NUCLEOTIDE SEQUENCE [LARGE SCALE GENOMIC DNA]</scope>
    <source>
        <strain evidence="1 2">Mal48</strain>
    </source>
</reference>
<proteinExistence type="predicted"/>
<name>A0A517QMJ6_9PLAN</name>
<protein>
    <submittedName>
        <fullName evidence="1">Uncharacterized protein</fullName>
    </submittedName>
</protein>
<keyword evidence="2" id="KW-1185">Reference proteome</keyword>
<evidence type="ECO:0000313" key="2">
    <source>
        <dbReference type="Proteomes" id="UP000315724"/>
    </source>
</evidence>
<dbReference type="EMBL" id="CP036267">
    <property type="protein sequence ID" value="QDT32864.1"/>
    <property type="molecule type" value="Genomic_DNA"/>
</dbReference>
<evidence type="ECO:0000313" key="1">
    <source>
        <dbReference type="EMBL" id="QDT32864.1"/>
    </source>
</evidence>
<organism evidence="1 2">
    <name type="scientific">Thalassoglobus polymorphus</name>
    <dbReference type="NCBI Taxonomy" id="2527994"/>
    <lineage>
        <taxon>Bacteria</taxon>
        <taxon>Pseudomonadati</taxon>
        <taxon>Planctomycetota</taxon>
        <taxon>Planctomycetia</taxon>
        <taxon>Planctomycetales</taxon>
        <taxon>Planctomycetaceae</taxon>
        <taxon>Thalassoglobus</taxon>
    </lineage>
</organism>
<sequence>MRNVSPVFYVVHQVGGPGVHTLHVVGEVFEEDCEFK</sequence>